<evidence type="ECO:0000256" key="3">
    <source>
        <dbReference type="ARBA" id="ARBA00049244"/>
    </source>
</evidence>
<proteinExistence type="predicted"/>
<evidence type="ECO:0000313" key="7">
    <source>
        <dbReference type="Proteomes" id="UP001651050"/>
    </source>
</evidence>
<sequence>MHVVLSRDPDGTVRVHDGAPRAVPAAGLASLVAASEGGARDERPLPRWTWDDTNRWYLGLLRAGVRVERSHDLRLVHRILRSSVPAAGSALATAPPGPWDAMAPTPAGAVPATGARRAPQDDSLFDLAAPAAPEPAPAAGTDPRAELRRQEDAVAGSSAPGRLRLLAAGESAGALVAAEMHHAGLPWRSDVHDAILTEALGPRPPEGHRPARLEELARQIRAALDAPPSLNPDSHPDLLKAMQYAGVGARSLRKWELEKLEHPVVAPLLEYKNLYRLLTANGWHWLDEWVADGRFRTEYVVGGVVTGRWSSTGGGALQLPKGVRRAVVADPGWCLVVADVAQLEPRVLAAMAGDEAMAGAGREGDLYAGIVASGVVPTRELAKVGMLGAMYGGTTGASAQVLPRLGREYPRAIALVEDAARTGERGGVVTTWLGRSSPGPGSAWDEAQAGAFADDAGADAAARARSVTRSWGRFTRNFVVQGTAAEWALCWLASIRRRLWALGAAPGARPGLAPAPFADRPHLAFFLHDEVVVHAPLELADAVAAEVRAAAEEAGRLLFGDFPVDFPLTVATVDSYADAK</sequence>
<gene>
    <name evidence="6" type="ORF">M1843_05830</name>
</gene>
<keyword evidence="7" id="KW-1185">Reference proteome</keyword>
<name>A0ABT0J190_9MICO</name>
<dbReference type="InterPro" id="IPR043502">
    <property type="entry name" value="DNA/RNA_pol_sf"/>
</dbReference>
<dbReference type="Gene3D" id="3.30.70.370">
    <property type="match status" value="1"/>
</dbReference>
<dbReference type="PANTHER" id="PTHR10133">
    <property type="entry name" value="DNA POLYMERASE I"/>
    <property type="match status" value="1"/>
</dbReference>
<organism evidence="6 7">
    <name type="scientific">Isoptericola peretonis</name>
    <dbReference type="NCBI Taxonomy" id="2918523"/>
    <lineage>
        <taxon>Bacteria</taxon>
        <taxon>Bacillati</taxon>
        <taxon>Actinomycetota</taxon>
        <taxon>Actinomycetes</taxon>
        <taxon>Micrococcales</taxon>
        <taxon>Promicromonosporaceae</taxon>
        <taxon>Isoptericola</taxon>
    </lineage>
</organism>
<dbReference type="InterPro" id="IPR001098">
    <property type="entry name" value="DNA-dir_DNA_pol_A_palm_dom"/>
</dbReference>
<dbReference type="PANTHER" id="PTHR10133:SF27">
    <property type="entry name" value="DNA POLYMERASE NU"/>
    <property type="match status" value="1"/>
</dbReference>
<dbReference type="Gene3D" id="1.10.150.20">
    <property type="entry name" value="5' to 3' exonuclease, C-terminal subdomain"/>
    <property type="match status" value="1"/>
</dbReference>
<dbReference type="Proteomes" id="UP001651050">
    <property type="component" value="Unassembled WGS sequence"/>
</dbReference>
<dbReference type="GO" id="GO:0004527">
    <property type="term" value="F:exonuclease activity"/>
    <property type="evidence" value="ECO:0007669"/>
    <property type="project" value="UniProtKB-KW"/>
</dbReference>
<feature type="region of interest" description="Disordered" evidence="4">
    <location>
        <begin position="130"/>
        <end position="156"/>
    </location>
</feature>
<evidence type="ECO:0000313" key="6">
    <source>
        <dbReference type="EMBL" id="MCK9793263.1"/>
    </source>
</evidence>
<evidence type="ECO:0000256" key="2">
    <source>
        <dbReference type="ARBA" id="ARBA00022705"/>
    </source>
</evidence>
<dbReference type="CDD" id="cd06444">
    <property type="entry name" value="DNA_pol_A"/>
    <property type="match status" value="1"/>
</dbReference>
<keyword evidence="6" id="KW-0540">Nuclease</keyword>
<reference evidence="6 7" key="1">
    <citation type="submission" date="2022-02" db="EMBL/GenBank/DDBJ databases">
        <title>The car tank lid bacteriome: a reservoir of bacteria with potential in bioremediation of fuel.</title>
        <authorList>
            <person name="Vidal-Verdu A."/>
            <person name="Gomez-Martinez D."/>
            <person name="Latorre-Perez A."/>
            <person name="Pereto J."/>
            <person name="Porcar M."/>
        </authorList>
    </citation>
    <scope>NUCLEOTIDE SEQUENCE [LARGE SCALE GENOMIC DNA]</scope>
    <source>
        <strain evidence="6 7">4D.3</strain>
    </source>
</reference>
<protein>
    <recommendedName>
        <fullName evidence="1">DNA-directed DNA polymerase</fullName>
        <ecNumber evidence="1">2.7.7.7</ecNumber>
    </recommendedName>
</protein>
<dbReference type="RefSeq" id="WP_416343118.1">
    <property type="nucleotide sequence ID" value="NZ_JALQCY010000002.1"/>
</dbReference>
<dbReference type="NCBIfam" id="NF011538">
    <property type="entry name" value="PRK14975.1-1"/>
    <property type="match status" value="1"/>
</dbReference>
<evidence type="ECO:0000259" key="5">
    <source>
        <dbReference type="SMART" id="SM00482"/>
    </source>
</evidence>
<dbReference type="InterPro" id="IPR002298">
    <property type="entry name" value="DNA_polymerase_A"/>
</dbReference>
<feature type="domain" description="DNA-directed DNA polymerase family A palm" evidence="5">
    <location>
        <begin position="320"/>
        <end position="539"/>
    </location>
</feature>
<keyword evidence="2" id="KW-0235">DNA replication</keyword>
<comment type="catalytic activity">
    <reaction evidence="3">
        <text>DNA(n) + a 2'-deoxyribonucleoside 5'-triphosphate = DNA(n+1) + diphosphate</text>
        <dbReference type="Rhea" id="RHEA:22508"/>
        <dbReference type="Rhea" id="RHEA-COMP:17339"/>
        <dbReference type="Rhea" id="RHEA-COMP:17340"/>
        <dbReference type="ChEBI" id="CHEBI:33019"/>
        <dbReference type="ChEBI" id="CHEBI:61560"/>
        <dbReference type="ChEBI" id="CHEBI:173112"/>
        <dbReference type="EC" id="2.7.7.7"/>
    </reaction>
</comment>
<dbReference type="SMART" id="SM00482">
    <property type="entry name" value="POLAc"/>
    <property type="match status" value="1"/>
</dbReference>
<comment type="caution">
    <text evidence="6">The sequence shown here is derived from an EMBL/GenBank/DDBJ whole genome shotgun (WGS) entry which is preliminary data.</text>
</comment>
<dbReference type="EC" id="2.7.7.7" evidence="1"/>
<evidence type="ECO:0000256" key="4">
    <source>
        <dbReference type="SAM" id="MobiDB-lite"/>
    </source>
</evidence>
<accession>A0ABT0J190</accession>
<evidence type="ECO:0000256" key="1">
    <source>
        <dbReference type="ARBA" id="ARBA00012417"/>
    </source>
</evidence>
<feature type="compositionally biased region" description="Basic and acidic residues" evidence="4">
    <location>
        <begin position="143"/>
        <end position="152"/>
    </location>
</feature>
<dbReference type="EMBL" id="JALQCY010000002">
    <property type="protein sequence ID" value="MCK9793263.1"/>
    <property type="molecule type" value="Genomic_DNA"/>
</dbReference>
<keyword evidence="6" id="KW-0269">Exonuclease</keyword>
<dbReference type="SUPFAM" id="SSF56672">
    <property type="entry name" value="DNA/RNA polymerases"/>
    <property type="match status" value="1"/>
</dbReference>
<keyword evidence="6" id="KW-0378">Hydrolase</keyword>
<dbReference type="Pfam" id="PF00476">
    <property type="entry name" value="DNA_pol_A"/>
    <property type="match status" value="1"/>
</dbReference>